<keyword evidence="5" id="KW-1185">Reference proteome</keyword>
<dbReference type="CDD" id="cd03042">
    <property type="entry name" value="GST_N_Zeta"/>
    <property type="match status" value="1"/>
</dbReference>
<dbReference type="KEGG" id="ntd:EGO55_06550"/>
<dbReference type="PROSITE" id="PS50405">
    <property type="entry name" value="GST_CTER"/>
    <property type="match status" value="1"/>
</dbReference>
<dbReference type="InterPro" id="IPR036282">
    <property type="entry name" value="Glutathione-S-Trfase_C_sf"/>
</dbReference>
<evidence type="ECO:0000313" key="5">
    <source>
        <dbReference type="Proteomes" id="UP000016568"/>
    </source>
</evidence>
<accession>U2ZXC9</accession>
<dbReference type="SUPFAM" id="SSF47616">
    <property type="entry name" value="GST C-terminal domain-like"/>
    <property type="match status" value="1"/>
</dbReference>
<dbReference type="PANTHER" id="PTHR42673:SF4">
    <property type="entry name" value="MALEYLACETOACETATE ISOMERASE"/>
    <property type="match status" value="1"/>
</dbReference>
<dbReference type="InterPro" id="IPR040079">
    <property type="entry name" value="Glutathione_S-Trfase"/>
</dbReference>
<evidence type="ECO:0000256" key="1">
    <source>
        <dbReference type="ARBA" id="ARBA00010007"/>
    </source>
</evidence>
<dbReference type="RefSeq" id="WP_021690862.1">
    <property type="nucleotide sequence ID" value="NZ_BASZ01000007.1"/>
</dbReference>
<dbReference type="eggNOG" id="COG0625">
    <property type="taxonomic scope" value="Bacteria"/>
</dbReference>
<dbReference type="GO" id="GO:0004364">
    <property type="term" value="F:glutathione transferase activity"/>
    <property type="evidence" value="ECO:0007669"/>
    <property type="project" value="TreeGrafter"/>
</dbReference>
<gene>
    <name evidence="4" type="ORF">NT2_07_00440</name>
</gene>
<protein>
    <submittedName>
        <fullName evidence="4">Putative maleylacetoacetate isomerase</fullName>
    </submittedName>
</protein>
<dbReference type="SFLD" id="SFLDG00358">
    <property type="entry name" value="Main_(cytGST)"/>
    <property type="match status" value="1"/>
</dbReference>
<dbReference type="InterPro" id="IPR036249">
    <property type="entry name" value="Thioredoxin-like_sf"/>
</dbReference>
<dbReference type="InterPro" id="IPR010987">
    <property type="entry name" value="Glutathione-S-Trfase_C-like"/>
</dbReference>
<dbReference type="SUPFAM" id="SSF52833">
    <property type="entry name" value="Thioredoxin-like"/>
    <property type="match status" value="1"/>
</dbReference>
<dbReference type="GO" id="GO:0006559">
    <property type="term" value="P:L-phenylalanine catabolic process"/>
    <property type="evidence" value="ECO:0007669"/>
    <property type="project" value="TreeGrafter"/>
</dbReference>
<comment type="caution">
    <text evidence="4">The sequence shown here is derived from an EMBL/GenBank/DDBJ whole genome shotgun (WGS) entry which is preliminary data.</text>
</comment>
<feature type="domain" description="GST N-terminal" evidence="2">
    <location>
        <begin position="1"/>
        <end position="80"/>
    </location>
</feature>
<dbReference type="GO" id="GO:0005737">
    <property type="term" value="C:cytoplasm"/>
    <property type="evidence" value="ECO:0007669"/>
    <property type="project" value="InterPro"/>
</dbReference>
<dbReference type="EMBL" id="BASZ01000007">
    <property type="protein sequence ID" value="GAD50044.1"/>
    <property type="molecule type" value="Genomic_DNA"/>
</dbReference>
<sequence length="215" mass="24619">MRLYAYYRSSTSYRVRIALNIKGLHYDIVPVDLRTGEQRGAAFRAINPFGGVPVLEVDGRRYMQSMAIIDWLEERYPDPPLLPPGPEERYHARELALGIATELHAPLNLRVQHYLKNELGQNQAAIDRWYRHWLAQTLGPVEQRLAALGAGDFLFDTPGLFETVLIPQLYNARRFACDLDPWPRMRRIEAACLALPVFAMAHPDRQPDSPQEAMP</sequence>
<dbReference type="NCBIfam" id="TIGR01262">
    <property type="entry name" value="maiA"/>
    <property type="match status" value="1"/>
</dbReference>
<dbReference type="PANTHER" id="PTHR42673">
    <property type="entry name" value="MALEYLACETOACETATE ISOMERASE"/>
    <property type="match status" value="1"/>
</dbReference>
<dbReference type="InterPro" id="IPR004045">
    <property type="entry name" value="Glutathione_S-Trfase_N"/>
</dbReference>
<dbReference type="AlphaFoldDB" id="U2ZXC9"/>
<organism evidence="4 5">
    <name type="scientific">Caenibius tardaugens NBRC 16725</name>
    <dbReference type="NCBI Taxonomy" id="1219035"/>
    <lineage>
        <taxon>Bacteria</taxon>
        <taxon>Pseudomonadati</taxon>
        <taxon>Pseudomonadota</taxon>
        <taxon>Alphaproteobacteria</taxon>
        <taxon>Sphingomonadales</taxon>
        <taxon>Erythrobacteraceae</taxon>
        <taxon>Caenibius</taxon>
    </lineage>
</organism>
<dbReference type="Pfam" id="PF13409">
    <property type="entry name" value="GST_N_2"/>
    <property type="match status" value="1"/>
</dbReference>
<proteinExistence type="inferred from homology"/>
<evidence type="ECO:0000259" key="2">
    <source>
        <dbReference type="PROSITE" id="PS50404"/>
    </source>
</evidence>
<reference evidence="4 5" key="1">
    <citation type="submission" date="2013-09" db="EMBL/GenBank/DDBJ databases">
        <title>Whole genome shotgun sequence of Novosphingobium tardaugens NBRC 16725.</title>
        <authorList>
            <person name="Isaki S."/>
            <person name="Hosoyama A."/>
            <person name="Tsuchikane K."/>
            <person name="Katsumata H."/>
            <person name="Ando Y."/>
            <person name="Yamazaki S."/>
            <person name="Fujita N."/>
        </authorList>
    </citation>
    <scope>NUCLEOTIDE SEQUENCE [LARGE SCALE GENOMIC DNA]</scope>
    <source>
        <strain evidence="4 5">NBRC 16725</strain>
    </source>
</reference>
<feature type="domain" description="GST C-terminal" evidence="3">
    <location>
        <begin position="85"/>
        <end position="211"/>
    </location>
</feature>
<comment type="similarity">
    <text evidence="1">Belongs to the GST superfamily. Zeta family.</text>
</comment>
<dbReference type="OrthoDB" id="509852at2"/>
<dbReference type="GO" id="GO:0006749">
    <property type="term" value="P:glutathione metabolic process"/>
    <property type="evidence" value="ECO:0007669"/>
    <property type="project" value="TreeGrafter"/>
</dbReference>
<name>U2ZXC9_9SPHN</name>
<evidence type="ECO:0000259" key="3">
    <source>
        <dbReference type="PROSITE" id="PS50405"/>
    </source>
</evidence>
<dbReference type="GO" id="GO:0016034">
    <property type="term" value="F:maleylacetoacetate isomerase activity"/>
    <property type="evidence" value="ECO:0007669"/>
    <property type="project" value="TreeGrafter"/>
</dbReference>
<dbReference type="Gene3D" id="3.40.30.10">
    <property type="entry name" value="Glutaredoxin"/>
    <property type="match status" value="1"/>
</dbReference>
<dbReference type="InterPro" id="IPR034333">
    <property type="entry name" value="GST_Zeta_N"/>
</dbReference>
<dbReference type="SFLD" id="SFLDS00019">
    <property type="entry name" value="Glutathione_Transferase_(cytos"/>
    <property type="match status" value="1"/>
</dbReference>
<keyword evidence="4" id="KW-0413">Isomerase</keyword>
<dbReference type="Gene3D" id="1.20.1050.10">
    <property type="match status" value="1"/>
</dbReference>
<dbReference type="InterPro" id="IPR005955">
    <property type="entry name" value="GST_Zeta"/>
</dbReference>
<dbReference type="Proteomes" id="UP000016568">
    <property type="component" value="Unassembled WGS sequence"/>
</dbReference>
<evidence type="ECO:0000313" key="4">
    <source>
        <dbReference type="EMBL" id="GAD50044.1"/>
    </source>
</evidence>
<dbReference type="PROSITE" id="PS50404">
    <property type="entry name" value="GST_NTER"/>
    <property type="match status" value="1"/>
</dbReference>